<dbReference type="AlphaFoldDB" id="A0A5C8CIF1"/>
<keyword evidence="1" id="KW-1133">Transmembrane helix</keyword>
<evidence type="ECO:0000256" key="1">
    <source>
        <dbReference type="SAM" id="Phobius"/>
    </source>
</evidence>
<evidence type="ECO:0008006" key="4">
    <source>
        <dbReference type="Google" id="ProtNLM"/>
    </source>
</evidence>
<dbReference type="EMBL" id="SAXT01000005">
    <property type="protein sequence ID" value="TXJ11522.1"/>
    <property type="molecule type" value="Genomic_DNA"/>
</dbReference>
<gene>
    <name evidence="2" type="ORF">EPJ80_07290</name>
</gene>
<reference evidence="2 3" key="1">
    <citation type="journal article" date="1992" name="Lakartidningen">
        <title>[Penicillin V and not amoxicillin is the first choice preparation in acute otitis].</title>
        <authorList>
            <person name="Kamme C."/>
            <person name="Lundgren K."/>
            <person name="Prellner K."/>
        </authorList>
    </citation>
    <scope>NUCLEOTIDE SEQUENCE [LARGE SCALE GENOMIC DNA]</scope>
    <source>
        <strain evidence="2 3">W1</strain>
    </source>
</reference>
<accession>A0A5C8CIF1</accession>
<name>A0A5C8CIF1_9SPIR</name>
<dbReference type="Proteomes" id="UP000325116">
    <property type="component" value="Unassembled WGS sequence"/>
</dbReference>
<evidence type="ECO:0000313" key="3">
    <source>
        <dbReference type="Proteomes" id="UP000325116"/>
    </source>
</evidence>
<feature type="transmembrane region" description="Helical" evidence="1">
    <location>
        <begin position="66"/>
        <end position="85"/>
    </location>
</feature>
<organism evidence="2 3">
    <name type="scientific">Brachyspira aalborgi</name>
    <dbReference type="NCBI Taxonomy" id="29522"/>
    <lineage>
        <taxon>Bacteria</taxon>
        <taxon>Pseudomonadati</taxon>
        <taxon>Spirochaetota</taxon>
        <taxon>Spirochaetia</taxon>
        <taxon>Brachyspirales</taxon>
        <taxon>Brachyspiraceae</taxon>
        <taxon>Brachyspira</taxon>
    </lineage>
</organism>
<proteinExistence type="predicted"/>
<keyword evidence="1" id="KW-0812">Transmembrane</keyword>
<feature type="transmembrane region" description="Helical" evidence="1">
    <location>
        <begin position="33"/>
        <end position="57"/>
    </location>
</feature>
<protein>
    <recommendedName>
        <fullName evidence="4">Cell wall-active antibiotics response LiaF-like C-terminal domain-containing protein</fullName>
    </recommendedName>
</protein>
<evidence type="ECO:0000313" key="2">
    <source>
        <dbReference type="EMBL" id="TXJ11522.1"/>
    </source>
</evidence>
<feature type="transmembrane region" description="Helical" evidence="1">
    <location>
        <begin position="97"/>
        <end position="120"/>
    </location>
</feature>
<keyword evidence="1" id="KW-0472">Membrane</keyword>
<feature type="transmembrane region" description="Helical" evidence="1">
    <location>
        <begin position="7"/>
        <end position="27"/>
    </location>
</feature>
<sequence length="224" mass="25680">MKFIFSRIIIGSLVIIIGVYILLQYIFHIYIPFLASIPVFTIIVAFLIVSWGVAILFGRGFYSSKIIIGLLLILFGIYILIRYCFNVNMPFILYTPIFRMIFSIIIVFLGIYILIGVYYLGDNIPDYKKRYYRLFFKTSNIDFSNIEIDRNINITVDSIFSDTIIFINQNIQVHIKASSSFGGISLPTGDSVSFGEVNFIIGDSDKILYLNVNSAFGQIRILYK</sequence>
<dbReference type="RefSeq" id="WP_147758477.1">
    <property type="nucleotide sequence ID" value="NZ_SAXT01000005.1"/>
</dbReference>
<comment type="caution">
    <text evidence="2">The sequence shown here is derived from an EMBL/GenBank/DDBJ whole genome shotgun (WGS) entry which is preliminary data.</text>
</comment>